<proteinExistence type="predicted"/>
<dbReference type="Proteomes" id="UP000217696">
    <property type="component" value="Chromosome"/>
</dbReference>
<dbReference type="Pfam" id="PF07849">
    <property type="entry name" value="DUF1641"/>
    <property type="match status" value="1"/>
</dbReference>
<dbReference type="RefSeq" id="WP_096463084.1">
    <property type="nucleotide sequence ID" value="NZ_AP017312.1"/>
</dbReference>
<dbReference type="PANTHER" id="PTHR38433">
    <property type="match status" value="1"/>
</dbReference>
<dbReference type="InterPro" id="IPR012440">
    <property type="entry name" value="DUF1641"/>
</dbReference>
<keyword evidence="2" id="KW-1185">Reference proteome</keyword>
<gene>
    <name evidence="1" type="ORF">CB4_00055</name>
</gene>
<dbReference type="AlphaFoldDB" id="A0A0U4WAP4"/>
<dbReference type="PANTHER" id="PTHR38433:SF1">
    <property type="entry name" value="DUF1641 DOMAIN-CONTAINING PROTEIN"/>
    <property type="match status" value="1"/>
</dbReference>
<name>A0A0U4WAP4_9BACL</name>
<accession>A0A0U4WAP4</accession>
<evidence type="ECO:0000313" key="2">
    <source>
        <dbReference type="Proteomes" id="UP000217696"/>
    </source>
</evidence>
<sequence length="157" mass="17018">MAKPIQDVTRHEPTEAELQAQALGELLSVVAKHGEAIKDLLKVVELLHEMGAMEIIGGLIQSREKVMEIGVSQLSKPTMTRGINNVMSAIGMMGELEPEMIRKVVSGVVNGIDRSNEALASNQKMGMFDLIKVLRDPNANRALTMAVGFLKGLGEKL</sequence>
<dbReference type="KEGG" id="asoc:CB4_00055"/>
<protein>
    <submittedName>
        <fullName evidence="1">Uncharacterized protein</fullName>
    </submittedName>
</protein>
<dbReference type="OrthoDB" id="147801at2"/>
<reference evidence="1 2" key="1">
    <citation type="submission" date="2015-12" db="EMBL/GenBank/DDBJ databases">
        <title>Genome sequence of Aneurinibacillus soli.</title>
        <authorList>
            <person name="Lee J.S."/>
            <person name="Lee K.C."/>
            <person name="Kim K.K."/>
            <person name="Lee B.W."/>
        </authorList>
    </citation>
    <scope>NUCLEOTIDE SEQUENCE [LARGE SCALE GENOMIC DNA]</scope>
    <source>
        <strain evidence="1 2">CB4</strain>
    </source>
</reference>
<organism evidence="1 2">
    <name type="scientific">Aneurinibacillus soli</name>
    <dbReference type="NCBI Taxonomy" id="1500254"/>
    <lineage>
        <taxon>Bacteria</taxon>
        <taxon>Bacillati</taxon>
        <taxon>Bacillota</taxon>
        <taxon>Bacilli</taxon>
        <taxon>Bacillales</taxon>
        <taxon>Paenibacillaceae</taxon>
        <taxon>Aneurinibacillus group</taxon>
        <taxon>Aneurinibacillus</taxon>
    </lineage>
</organism>
<evidence type="ECO:0000313" key="1">
    <source>
        <dbReference type="EMBL" id="BAU25995.1"/>
    </source>
</evidence>
<dbReference type="EMBL" id="AP017312">
    <property type="protein sequence ID" value="BAU25995.1"/>
    <property type="molecule type" value="Genomic_DNA"/>
</dbReference>